<proteinExistence type="predicted"/>
<evidence type="ECO:0008006" key="5">
    <source>
        <dbReference type="Google" id="ProtNLM"/>
    </source>
</evidence>
<feature type="region of interest" description="Disordered" evidence="1">
    <location>
        <begin position="74"/>
        <end position="113"/>
    </location>
</feature>
<feature type="compositionally biased region" description="Low complexity" evidence="1">
    <location>
        <begin position="99"/>
        <end position="110"/>
    </location>
</feature>
<accession>A0A9X0QAH6</accession>
<gene>
    <name evidence="3" type="ORF">HDF14_000386</name>
</gene>
<keyword evidence="2" id="KW-0732">Signal</keyword>
<evidence type="ECO:0000256" key="1">
    <source>
        <dbReference type="SAM" id="MobiDB-lite"/>
    </source>
</evidence>
<dbReference type="EMBL" id="JACHEB010000001">
    <property type="protein sequence ID" value="MBB5326792.1"/>
    <property type="molecule type" value="Genomic_DNA"/>
</dbReference>
<dbReference type="RefSeq" id="WP_183972988.1">
    <property type="nucleotide sequence ID" value="NZ_JACHEB010000001.1"/>
</dbReference>
<evidence type="ECO:0000313" key="4">
    <source>
        <dbReference type="Proteomes" id="UP000535182"/>
    </source>
</evidence>
<organism evidence="3 4">
    <name type="scientific">Tunturiibacter gelidiferens</name>
    <dbReference type="NCBI Taxonomy" id="3069689"/>
    <lineage>
        <taxon>Bacteria</taxon>
        <taxon>Pseudomonadati</taxon>
        <taxon>Acidobacteriota</taxon>
        <taxon>Terriglobia</taxon>
        <taxon>Terriglobales</taxon>
        <taxon>Acidobacteriaceae</taxon>
        <taxon>Tunturiibacter</taxon>
    </lineage>
</organism>
<comment type="caution">
    <text evidence="3">The sequence shown here is derived from an EMBL/GenBank/DDBJ whole genome shotgun (WGS) entry which is preliminary data.</text>
</comment>
<evidence type="ECO:0000313" key="3">
    <source>
        <dbReference type="EMBL" id="MBB5326792.1"/>
    </source>
</evidence>
<protein>
    <recommendedName>
        <fullName evidence="5">DUF1571 domain-containing protein</fullName>
    </recommendedName>
</protein>
<reference evidence="3 4" key="1">
    <citation type="submission" date="2020-08" db="EMBL/GenBank/DDBJ databases">
        <title>Genomic Encyclopedia of Type Strains, Phase IV (KMG-V): Genome sequencing to study the core and pangenomes of soil and plant-associated prokaryotes.</title>
        <authorList>
            <person name="Whitman W."/>
        </authorList>
    </citation>
    <scope>NUCLEOTIDE SEQUENCE [LARGE SCALE GENOMIC DNA]</scope>
    <source>
        <strain evidence="3 4">X5P2</strain>
    </source>
</reference>
<sequence>MNRSTASTVSRIGKSAFLATALFASVIFTAPAASGQGAGGDLQAKVAALKQSVAANQQKLHQYRWLETTQLNLNGNDRPGTQSMCQYGPDGKVQKTPMSPQQAQQAPSGGRLKQRVIAKKKEEMKDYMGQVKTLLAMYVPPDPQRMQQAFQQQKVSLVPGGGSGVAQIVFKDYAQPGDQMTISFNTADKKISALNVNTYMDDPKDVVTLAVHFASLPDSTNYVHDSVLNATAKKLVVTTTNSNYQPLSQ</sequence>
<feature type="compositionally biased region" description="Polar residues" evidence="1">
    <location>
        <begin position="74"/>
        <end position="85"/>
    </location>
</feature>
<evidence type="ECO:0000256" key="2">
    <source>
        <dbReference type="SAM" id="SignalP"/>
    </source>
</evidence>
<keyword evidence="4" id="KW-1185">Reference proteome</keyword>
<feature type="signal peptide" evidence="2">
    <location>
        <begin position="1"/>
        <end position="32"/>
    </location>
</feature>
<dbReference type="Proteomes" id="UP000535182">
    <property type="component" value="Unassembled WGS sequence"/>
</dbReference>
<feature type="chain" id="PRO_5040822073" description="DUF1571 domain-containing protein" evidence="2">
    <location>
        <begin position="33"/>
        <end position="249"/>
    </location>
</feature>
<name>A0A9X0QAH6_9BACT</name>
<dbReference type="AlphaFoldDB" id="A0A9X0QAH6"/>